<organism evidence="1 2">
    <name type="scientific">Pichia californica</name>
    <dbReference type="NCBI Taxonomy" id="460514"/>
    <lineage>
        <taxon>Eukaryota</taxon>
        <taxon>Fungi</taxon>
        <taxon>Dikarya</taxon>
        <taxon>Ascomycota</taxon>
        <taxon>Saccharomycotina</taxon>
        <taxon>Pichiomycetes</taxon>
        <taxon>Pichiales</taxon>
        <taxon>Pichiaceae</taxon>
        <taxon>Pichia</taxon>
    </lineage>
</organism>
<accession>A0A9P7BG14</accession>
<dbReference type="Proteomes" id="UP000697127">
    <property type="component" value="Unassembled WGS sequence"/>
</dbReference>
<comment type="caution">
    <text evidence="1">The sequence shown here is derived from an EMBL/GenBank/DDBJ whole genome shotgun (WGS) entry which is preliminary data.</text>
</comment>
<dbReference type="EMBL" id="PUHW01000005">
    <property type="protein sequence ID" value="KAG0691232.1"/>
    <property type="molecule type" value="Genomic_DNA"/>
</dbReference>
<evidence type="ECO:0000313" key="1">
    <source>
        <dbReference type="EMBL" id="KAG0691232.1"/>
    </source>
</evidence>
<evidence type="ECO:0000313" key="2">
    <source>
        <dbReference type="Proteomes" id="UP000697127"/>
    </source>
</evidence>
<sequence>MSAFGSDGLTVCPLLDEEDSTYSVISHITSLIPTLLIKVSQDMKINEQFHFNRYSKINLNDYLNTISEIIKANSDNELLSLLSKLILVDNNTIDLLDEDGFKGIYMKHRCNGDQYVIENPEYRKRILRCVYYFLDLVLAEAKFDVVKTIFKSSRYDDLPIVKDVFKTLGYPEGMKFKFTPLPIQVFLIRKISAQGLTHNIY</sequence>
<proteinExistence type="predicted"/>
<reference evidence="1" key="1">
    <citation type="submission" date="2020-11" db="EMBL/GenBank/DDBJ databases">
        <title>Kefir isolates.</title>
        <authorList>
            <person name="Marcisauskas S."/>
            <person name="Kim Y."/>
            <person name="Blasche S."/>
        </authorList>
    </citation>
    <scope>NUCLEOTIDE SEQUENCE</scope>
    <source>
        <strain evidence="1">Olga-1</strain>
    </source>
</reference>
<protein>
    <submittedName>
        <fullName evidence="1">Uncharacterized protein</fullName>
    </submittedName>
</protein>
<dbReference type="AlphaFoldDB" id="A0A9P7BG14"/>
<keyword evidence="2" id="KW-1185">Reference proteome</keyword>
<gene>
    <name evidence="1" type="ORF">C6P40_004044</name>
</gene>
<name>A0A9P7BG14_9ASCO</name>